<dbReference type="InterPro" id="IPR016181">
    <property type="entry name" value="Acyl_CoA_acyltransferase"/>
</dbReference>
<dbReference type="InterPro" id="IPR051822">
    <property type="entry name" value="Glycosyl_Hydrolase_84"/>
</dbReference>
<sequence>MPFIRLYQTSDHDAMVHIFNETAAPDLRAGGRDILYLSSHIWCRPYLFLQQQTCFVLDDGDGNPVGYLLGVVDTHEFVRKYKETYIPHLLAKGLNPPAPDEDKDWSTNLANALKSIMHHPEGLLHSEAPDLLLNYPAHLHIDILTSHQKQGYGRQLIQQFGDVAKKEGARGMHLLMAASNEDANRFYPKVGFVRFPHILDGGASGEQGRDKITIWYIKDLELSSNLST</sequence>
<dbReference type="GO" id="GO:0016747">
    <property type="term" value="F:acyltransferase activity, transferring groups other than amino-acyl groups"/>
    <property type="evidence" value="ECO:0007669"/>
    <property type="project" value="InterPro"/>
</dbReference>
<dbReference type="GeneID" id="27317892"/>
<accession>A0A0D1ZQA4</accession>
<protein>
    <recommendedName>
        <fullName evidence="1">N-acetyltransferase domain-containing protein</fullName>
    </recommendedName>
</protein>
<evidence type="ECO:0000259" key="1">
    <source>
        <dbReference type="PROSITE" id="PS51186"/>
    </source>
</evidence>
<dbReference type="Proteomes" id="UP000054302">
    <property type="component" value="Unassembled WGS sequence"/>
</dbReference>
<dbReference type="Pfam" id="PF13508">
    <property type="entry name" value="Acetyltransf_7"/>
    <property type="match status" value="1"/>
</dbReference>
<dbReference type="OMA" id="YQRKGWG"/>
<dbReference type="Gene3D" id="3.40.630.30">
    <property type="match status" value="1"/>
</dbReference>
<feature type="domain" description="N-acetyltransferase" evidence="1">
    <location>
        <begin position="2"/>
        <end position="221"/>
    </location>
</feature>
<dbReference type="PROSITE" id="PS51186">
    <property type="entry name" value="GNAT"/>
    <property type="match status" value="1"/>
</dbReference>
<dbReference type="RefSeq" id="XP_016227718.1">
    <property type="nucleotide sequence ID" value="XM_016364069.1"/>
</dbReference>
<proteinExistence type="predicted"/>
<evidence type="ECO:0000313" key="3">
    <source>
        <dbReference type="Proteomes" id="UP000054302"/>
    </source>
</evidence>
<dbReference type="GO" id="GO:0016231">
    <property type="term" value="F:beta-N-acetylglucosaminidase activity"/>
    <property type="evidence" value="ECO:0007669"/>
    <property type="project" value="TreeGrafter"/>
</dbReference>
<dbReference type="SUPFAM" id="SSF55729">
    <property type="entry name" value="Acyl-CoA N-acyltransferases (Nat)"/>
    <property type="match status" value="1"/>
</dbReference>
<gene>
    <name evidence="2" type="ORF">PV10_00047</name>
</gene>
<evidence type="ECO:0000313" key="2">
    <source>
        <dbReference type="EMBL" id="KIV96144.1"/>
    </source>
</evidence>
<reference evidence="2 3" key="1">
    <citation type="submission" date="2015-01" db="EMBL/GenBank/DDBJ databases">
        <title>The Genome Sequence of Exophiala mesophila CBS40295.</title>
        <authorList>
            <consortium name="The Broad Institute Genomics Platform"/>
            <person name="Cuomo C."/>
            <person name="de Hoog S."/>
            <person name="Gorbushina A."/>
            <person name="Stielow B."/>
            <person name="Teixiera M."/>
            <person name="Abouelleil A."/>
            <person name="Chapman S.B."/>
            <person name="Priest M."/>
            <person name="Young S.K."/>
            <person name="Wortman J."/>
            <person name="Nusbaum C."/>
            <person name="Birren B."/>
        </authorList>
    </citation>
    <scope>NUCLEOTIDE SEQUENCE [LARGE SCALE GENOMIC DNA]</scope>
    <source>
        <strain evidence="2 3">CBS 40295</strain>
    </source>
</reference>
<keyword evidence="3" id="KW-1185">Reference proteome</keyword>
<dbReference type="HOGENOM" id="CLU_086044_0_0_1"/>
<dbReference type="PANTHER" id="PTHR13170:SF16">
    <property type="entry name" value="PROTEIN O-GLCNACASE"/>
    <property type="match status" value="1"/>
</dbReference>
<dbReference type="PANTHER" id="PTHR13170">
    <property type="entry name" value="O-GLCNACASE"/>
    <property type="match status" value="1"/>
</dbReference>
<dbReference type="EMBL" id="KN847520">
    <property type="protein sequence ID" value="KIV96144.1"/>
    <property type="molecule type" value="Genomic_DNA"/>
</dbReference>
<dbReference type="AlphaFoldDB" id="A0A0D1ZQA4"/>
<dbReference type="InterPro" id="IPR000182">
    <property type="entry name" value="GNAT_dom"/>
</dbReference>
<dbReference type="OrthoDB" id="64477at2759"/>
<organism evidence="2 3">
    <name type="scientific">Exophiala mesophila</name>
    <name type="common">Black yeast-like fungus</name>
    <dbReference type="NCBI Taxonomy" id="212818"/>
    <lineage>
        <taxon>Eukaryota</taxon>
        <taxon>Fungi</taxon>
        <taxon>Dikarya</taxon>
        <taxon>Ascomycota</taxon>
        <taxon>Pezizomycotina</taxon>
        <taxon>Eurotiomycetes</taxon>
        <taxon>Chaetothyriomycetidae</taxon>
        <taxon>Chaetothyriales</taxon>
        <taxon>Herpotrichiellaceae</taxon>
        <taxon>Exophiala</taxon>
    </lineage>
</organism>
<dbReference type="CDD" id="cd04301">
    <property type="entry name" value="NAT_SF"/>
    <property type="match status" value="1"/>
</dbReference>
<name>A0A0D1ZQA4_EXOME</name>
<dbReference type="VEuPathDB" id="FungiDB:PV10_00047"/>
<dbReference type="GO" id="GO:0009100">
    <property type="term" value="P:glycoprotein metabolic process"/>
    <property type="evidence" value="ECO:0007669"/>
    <property type="project" value="TreeGrafter"/>
</dbReference>
<dbReference type="STRING" id="212818.A0A0D1ZQA4"/>